<comment type="caution">
    <text evidence="7">The sequence shown here is derived from an EMBL/GenBank/DDBJ whole genome shotgun (WGS) entry which is preliminary data.</text>
</comment>
<dbReference type="InterPro" id="IPR051795">
    <property type="entry name" value="Glycosyl_Hydrlase_43"/>
</dbReference>
<evidence type="ECO:0000259" key="6">
    <source>
        <dbReference type="Pfam" id="PF17851"/>
    </source>
</evidence>
<name>A0ABU1X3P1_SPHXE</name>
<comment type="similarity">
    <text evidence="1 4">Belongs to the glycosyl hydrolase 43 family.</text>
</comment>
<keyword evidence="8" id="KW-1185">Reference proteome</keyword>
<dbReference type="Gene3D" id="2.60.120.200">
    <property type="match status" value="1"/>
</dbReference>
<keyword evidence="2 4" id="KW-0378">Hydrolase</keyword>
<protein>
    <submittedName>
        <fullName evidence="7">Beta-xylosidase</fullName>
    </submittedName>
</protein>
<feature type="chain" id="PRO_5045882092" evidence="5">
    <location>
        <begin position="22"/>
        <end position="524"/>
    </location>
</feature>
<accession>A0ABU1X3P1</accession>
<dbReference type="PANTHER" id="PTHR42812:SF12">
    <property type="entry name" value="BETA-XYLOSIDASE-RELATED"/>
    <property type="match status" value="1"/>
</dbReference>
<proteinExistence type="inferred from homology"/>
<keyword evidence="3 4" id="KW-0326">Glycosidase</keyword>
<evidence type="ECO:0000256" key="4">
    <source>
        <dbReference type="RuleBase" id="RU361187"/>
    </source>
</evidence>
<evidence type="ECO:0000256" key="2">
    <source>
        <dbReference type="ARBA" id="ARBA00022801"/>
    </source>
</evidence>
<dbReference type="CDD" id="cd09001">
    <property type="entry name" value="GH43_FsAxh1-like"/>
    <property type="match status" value="1"/>
</dbReference>
<dbReference type="Gene3D" id="2.115.10.20">
    <property type="entry name" value="Glycosyl hydrolase domain, family 43"/>
    <property type="match status" value="1"/>
</dbReference>
<evidence type="ECO:0000256" key="5">
    <source>
        <dbReference type="SAM" id="SignalP"/>
    </source>
</evidence>
<gene>
    <name evidence="7" type="ORF">J2W40_003026</name>
</gene>
<feature type="signal peptide" evidence="5">
    <location>
        <begin position="1"/>
        <end position="21"/>
    </location>
</feature>
<dbReference type="InterPro" id="IPR023296">
    <property type="entry name" value="Glyco_hydro_beta-prop_sf"/>
</dbReference>
<dbReference type="Pfam" id="PF04616">
    <property type="entry name" value="Glyco_hydro_43"/>
    <property type="match status" value="1"/>
</dbReference>
<sequence length="524" mass="58147">MTIKSSIALLGLSLAATTLPAQVWRADQGDGTYRNPVLFADYPDPDIIRVGEDFYFITTTFANAPGMTILHSKDLVNWQIADHLMDRLEGNPRYDLSDGGDYRRGFFAASMRYHKGTFYVAVSPIGLNTRIYRANSPTGPWTYTELDRHAFDPALFFEDDGQAYLMTSIGTDGTVTLLTMNEDVTKITASKVVHYNKGAEGSKIIKRAGWYYLFNALPSKLALSVSRARSLQGPWETRPQIDDTSGGHQGALVDLANGQWAGFVMVDAGSIGRMTNISPVYWQDDWPIWGTPDAPGRVPDRAPKPIMGHPFAEPPASDDFSASTLGLQWQWNHNPDDRRWSLRERPGFLRLHATQADRLWTARNTLTQKGQGPGSRAIVKVDMRGLRTGDVCGVGTFGKISAQLSIVGSDKGRRALTMMVTDSTEDGPRTETRVASVPVSGQTLWLRTDMDFVRDEGRVAYSRDGRKWTGVGDHFPLKFDWRTGTFQGQQFALSCYNARPDGGYIDIDSFTLSPLPEAVEEARP</sequence>
<evidence type="ECO:0000256" key="1">
    <source>
        <dbReference type="ARBA" id="ARBA00009865"/>
    </source>
</evidence>
<dbReference type="Proteomes" id="UP001267638">
    <property type="component" value="Unassembled WGS sequence"/>
</dbReference>
<dbReference type="InterPro" id="IPR041542">
    <property type="entry name" value="GH43_C2"/>
</dbReference>
<keyword evidence="5" id="KW-0732">Signal</keyword>
<dbReference type="SUPFAM" id="SSF75005">
    <property type="entry name" value="Arabinanase/levansucrase/invertase"/>
    <property type="match status" value="1"/>
</dbReference>
<organism evidence="7 8">
    <name type="scientific">Sphingobium xenophagum</name>
    <dbReference type="NCBI Taxonomy" id="121428"/>
    <lineage>
        <taxon>Bacteria</taxon>
        <taxon>Pseudomonadati</taxon>
        <taxon>Pseudomonadota</taxon>
        <taxon>Alphaproteobacteria</taxon>
        <taxon>Sphingomonadales</taxon>
        <taxon>Sphingomonadaceae</taxon>
        <taxon>Sphingobium</taxon>
    </lineage>
</organism>
<dbReference type="Pfam" id="PF17851">
    <property type="entry name" value="GH43_C2"/>
    <property type="match status" value="1"/>
</dbReference>
<dbReference type="RefSeq" id="WP_310226205.1">
    <property type="nucleotide sequence ID" value="NZ_JAVDWV010000014.1"/>
</dbReference>
<evidence type="ECO:0000313" key="8">
    <source>
        <dbReference type="Proteomes" id="UP001267638"/>
    </source>
</evidence>
<dbReference type="PANTHER" id="PTHR42812">
    <property type="entry name" value="BETA-XYLOSIDASE"/>
    <property type="match status" value="1"/>
</dbReference>
<feature type="domain" description="Beta-xylosidase C-terminal Concanavalin A-like" evidence="6">
    <location>
        <begin position="317"/>
        <end position="511"/>
    </location>
</feature>
<dbReference type="SUPFAM" id="SSF49899">
    <property type="entry name" value="Concanavalin A-like lectins/glucanases"/>
    <property type="match status" value="1"/>
</dbReference>
<dbReference type="InterPro" id="IPR006710">
    <property type="entry name" value="Glyco_hydro_43"/>
</dbReference>
<evidence type="ECO:0000256" key="3">
    <source>
        <dbReference type="ARBA" id="ARBA00023295"/>
    </source>
</evidence>
<evidence type="ECO:0000313" key="7">
    <source>
        <dbReference type="EMBL" id="MDR7156185.1"/>
    </source>
</evidence>
<dbReference type="EMBL" id="JAVDWV010000014">
    <property type="protein sequence ID" value="MDR7156185.1"/>
    <property type="molecule type" value="Genomic_DNA"/>
</dbReference>
<reference evidence="7 8" key="1">
    <citation type="submission" date="2023-07" db="EMBL/GenBank/DDBJ databases">
        <title>Sorghum-associated microbial communities from plants grown in Nebraska, USA.</title>
        <authorList>
            <person name="Schachtman D."/>
        </authorList>
    </citation>
    <scope>NUCLEOTIDE SEQUENCE [LARGE SCALE GENOMIC DNA]</scope>
    <source>
        <strain evidence="7 8">4256</strain>
    </source>
</reference>
<dbReference type="InterPro" id="IPR013320">
    <property type="entry name" value="ConA-like_dom_sf"/>
</dbReference>